<proteinExistence type="predicted"/>
<dbReference type="EMBL" id="CABVPX010000009">
    <property type="protein sequence ID" value="VWB59393.1"/>
    <property type="molecule type" value="Genomic_DNA"/>
</dbReference>
<organism evidence="2 3">
    <name type="scientific">Burkholderia arboris</name>
    <dbReference type="NCBI Taxonomy" id="488730"/>
    <lineage>
        <taxon>Bacteria</taxon>
        <taxon>Pseudomonadati</taxon>
        <taxon>Pseudomonadota</taxon>
        <taxon>Betaproteobacteria</taxon>
        <taxon>Burkholderiales</taxon>
        <taxon>Burkholderiaceae</taxon>
        <taxon>Burkholderia</taxon>
        <taxon>Burkholderia cepacia complex</taxon>
    </lineage>
</organism>
<evidence type="ECO:0000313" key="2">
    <source>
        <dbReference type="EMBL" id="VWB59393.1"/>
    </source>
</evidence>
<gene>
    <name evidence="2" type="ORF">BAR24066_02742</name>
</gene>
<dbReference type="Pfam" id="PF14099">
    <property type="entry name" value="Polysacc_lyase"/>
    <property type="match status" value="1"/>
</dbReference>
<dbReference type="InterPro" id="IPR025975">
    <property type="entry name" value="Polysacc_lyase"/>
</dbReference>
<evidence type="ECO:0000256" key="1">
    <source>
        <dbReference type="SAM" id="SignalP"/>
    </source>
</evidence>
<dbReference type="RefSeq" id="WP_059237846.1">
    <property type="nucleotide sequence ID" value="NZ_CABVPX010000009.1"/>
</dbReference>
<dbReference type="PROSITE" id="PS51257">
    <property type="entry name" value="PROKAR_LIPOPROTEIN"/>
    <property type="match status" value="1"/>
</dbReference>
<evidence type="ECO:0008006" key="4">
    <source>
        <dbReference type="Google" id="ProtNLM"/>
    </source>
</evidence>
<sequence>MKFGKPVKFGIVLIAAGLGSILLAACATATATRVRAADYQFVYSSSWHNGLDGLTFQQTTPTNITLVDDPVASGRRAIRVELRKSEDFSRLINRLPRAEFLLPRDIRLAPGHEYLIRWRTYLPNDLRFDSEQFAIITQIHQGEHSGSPPVMLQLFGSEYVISVRGGRDTTHDTQKRLCCATNDRGRWVDWMIRYAPDSSGRQAITQVWKDKLAVFDANGIPNAYVGDRHSYLKFGIYKPSWQTYPTDVDALTVYFGDVSVEAKRND</sequence>
<feature type="signal peptide" evidence="1">
    <location>
        <begin position="1"/>
        <end position="24"/>
    </location>
</feature>
<accession>A0A9Q9SHV8</accession>
<dbReference type="AlphaFoldDB" id="A0A9Q9SHV8"/>
<comment type="caution">
    <text evidence="2">The sequence shown here is derived from an EMBL/GenBank/DDBJ whole genome shotgun (WGS) entry which is preliminary data.</text>
</comment>
<feature type="chain" id="PRO_5040282327" description="Lipoprotein" evidence="1">
    <location>
        <begin position="25"/>
        <end position="266"/>
    </location>
</feature>
<keyword evidence="1" id="KW-0732">Signal</keyword>
<name>A0A9Q9SHV8_9BURK</name>
<dbReference type="Gene3D" id="2.60.120.200">
    <property type="match status" value="1"/>
</dbReference>
<dbReference type="Proteomes" id="UP000494172">
    <property type="component" value="Unassembled WGS sequence"/>
</dbReference>
<protein>
    <recommendedName>
        <fullName evidence="4">Lipoprotein</fullName>
    </recommendedName>
</protein>
<reference evidence="2 3" key="1">
    <citation type="submission" date="2019-09" db="EMBL/GenBank/DDBJ databases">
        <authorList>
            <person name="Depoorter E."/>
        </authorList>
    </citation>
    <scope>NUCLEOTIDE SEQUENCE [LARGE SCALE GENOMIC DNA]</scope>
    <source>
        <strain evidence="2">LMG 24066</strain>
    </source>
</reference>
<evidence type="ECO:0000313" key="3">
    <source>
        <dbReference type="Proteomes" id="UP000494172"/>
    </source>
</evidence>